<sequence>MDETWAKEFGLNYAQMRFVQDAIPGNEDAGYSEALVGVDGEWRGIRVEAMPKEKQVIDFDPTESVGALLLGASDNTTQTYRHS</sequence>
<protein>
    <submittedName>
        <fullName evidence="1">Uncharacterized protein</fullName>
    </submittedName>
</protein>
<evidence type="ECO:0000313" key="2">
    <source>
        <dbReference type="Proteomes" id="UP000053157"/>
    </source>
</evidence>
<organism evidence="1 2">
    <name type="scientific">Haloferax profundi</name>
    <dbReference type="NCBI Taxonomy" id="1544718"/>
    <lineage>
        <taxon>Archaea</taxon>
        <taxon>Methanobacteriati</taxon>
        <taxon>Methanobacteriota</taxon>
        <taxon>Stenosarchaea group</taxon>
        <taxon>Halobacteria</taxon>
        <taxon>Halobacteriales</taxon>
        <taxon>Haloferacaceae</taxon>
        <taxon>Haloferax</taxon>
    </lineage>
</organism>
<accession>A0A0W1SV86</accession>
<dbReference type="AlphaFoldDB" id="A0A0W1SV86"/>
<reference evidence="1 2" key="1">
    <citation type="submission" date="2015-12" db="EMBL/GenBank/DDBJ databases">
        <title>Haloferax profundi sp. nov. isolated from the Discovery deep brine-seawater interface in the Red Sea.</title>
        <authorList>
            <person name="Zhang G."/>
            <person name="Stingl U."/>
            <person name="Rashid M."/>
        </authorList>
    </citation>
    <scope>NUCLEOTIDE SEQUENCE [LARGE SCALE GENOMIC DNA]</scope>
    <source>
        <strain evidence="1 2">SB29</strain>
    </source>
</reference>
<name>A0A0W1SV86_9EURY</name>
<keyword evidence="2" id="KW-1185">Reference proteome</keyword>
<comment type="caution">
    <text evidence="1">The sequence shown here is derived from an EMBL/GenBank/DDBJ whole genome shotgun (WGS) entry which is preliminary data.</text>
</comment>
<dbReference type="EMBL" id="LOPV01000060">
    <property type="protein sequence ID" value="KTG30344.1"/>
    <property type="molecule type" value="Genomic_DNA"/>
</dbReference>
<evidence type="ECO:0000313" key="1">
    <source>
        <dbReference type="EMBL" id="KTG30344.1"/>
    </source>
</evidence>
<gene>
    <name evidence="1" type="ORF">AUR66_08305</name>
</gene>
<dbReference type="Proteomes" id="UP000053157">
    <property type="component" value="Unassembled WGS sequence"/>
</dbReference>
<proteinExistence type="predicted"/>